<proteinExistence type="inferred from homology"/>
<evidence type="ECO:0000256" key="5">
    <source>
        <dbReference type="ARBA" id="ARBA00022695"/>
    </source>
</evidence>
<dbReference type="InterPro" id="IPR001098">
    <property type="entry name" value="DNA-dir_DNA_pol_A_palm_dom"/>
</dbReference>
<dbReference type="SMART" id="SM00475">
    <property type="entry name" value="53EXOc"/>
    <property type="match status" value="1"/>
</dbReference>
<dbReference type="GO" id="GO:0006261">
    <property type="term" value="P:DNA-templated DNA replication"/>
    <property type="evidence" value="ECO:0007669"/>
    <property type="project" value="UniProtKB-UniRule"/>
</dbReference>
<dbReference type="SUPFAM" id="SSF47807">
    <property type="entry name" value="5' to 3' exonuclease, C-terminal subdomain"/>
    <property type="match status" value="1"/>
</dbReference>
<dbReference type="GO" id="GO:0008409">
    <property type="term" value="F:5'-3' exonuclease activity"/>
    <property type="evidence" value="ECO:0007669"/>
    <property type="project" value="InterPro"/>
</dbReference>
<comment type="similarity">
    <text evidence="1 16">Belongs to the DNA polymerase type-A family.</text>
</comment>
<dbReference type="InterPro" id="IPR020046">
    <property type="entry name" value="5-3_exonucl_a-hlix_arch_N"/>
</dbReference>
<dbReference type="SMART" id="SM00482">
    <property type="entry name" value="POLAc"/>
    <property type="match status" value="1"/>
</dbReference>
<dbReference type="InterPro" id="IPR036397">
    <property type="entry name" value="RNaseH_sf"/>
</dbReference>
<evidence type="ECO:0000256" key="14">
    <source>
        <dbReference type="ARBA" id="ARBA00049244"/>
    </source>
</evidence>
<dbReference type="SUPFAM" id="SSF56672">
    <property type="entry name" value="DNA/RNA polymerases"/>
    <property type="match status" value="1"/>
</dbReference>
<dbReference type="FunFam" id="1.10.150.20:FF:000002">
    <property type="entry name" value="DNA polymerase I"/>
    <property type="match status" value="1"/>
</dbReference>
<dbReference type="InterPro" id="IPR020045">
    <property type="entry name" value="DNA_polI_H3TH"/>
</dbReference>
<dbReference type="InterPro" id="IPR008918">
    <property type="entry name" value="HhH2"/>
</dbReference>
<reference evidence="20 21" key="1">
    <citation type="submission" date="2019-05" db="EMBL/GenBank/DDBJ databases">
        <title>Culicoidintestinum kansasii gen. nov., sp. nov. from the gastrointestinal tract of the biting midge, Culicoides sonorensis.</title>
        <authorList>
            <person name="Neupane S."/>
            <person name="Ghosh A."/>
            <person name="Gunther S."/>
            <person name="Martin K."/>
            <person name="Zurek L."/>
        </authorList>
    </citation>
    <scope>NUCLEOTIDE SEQUENCE [LARGE SCALE GENOMIC DNA]</scope>
    <source>
        <strain evidence="20 21">CS-1</strain>
    </source>
</reference>
<evidence type="ECO:0000256" key="6">
    <source>
        <dbReference type="ARBA" id="ARBA00022705"/>
    </source>
</evidence>
<dbReference type="SMART" id="SM00474">
    <property type="entry name" value="35EXOc"/>
    <property type="match status" value="1"/>
</dbReference>
<dbReference type="FunCoup" id="A0A5R8Q9H0">
    <property type="interactions" value="259"/>
</dbReference>
<dbReference type="Pfam" id="PF22619">
    <property type="entry name" value="DNA_polI_exo1"/>
    <property type="match status" value="1"/>
</dbReference>
<dbReference type="Pfam" id="PF01367">
    <property type="entry name" value="5_3_exonuc"/>
    <property type="match status" value="1"/>
</dbReference>
<keyword evidence="12 16" id="KW-0238">DNA-binding</keyword>
<dbReference type="Gene3D" id="3.30.70.370">
    <property type="match status" value="1"/>
</dbReference>
<keyword evidence="10" id="KW-0269">Exonuclease</keyword>
<dbReference type="NCBIfam" id="NF011547">
    <property type="entry name" value="PRK14976.1-4"/>
    <property type="match status" value="1"/>
</dbReference>
<evidence type="ECO:0000259" key="19">
    <source>
        <dbReference type="SMART" id="SM00482"/>
    </source>
</evidence>
<dbReference type="InterPro" id="IPR012337">
    <property type="entry name" value="RNaseH-like_sf"/>
</dbReference>
<dbReference type="InterPro" id="IPR029060">
    <property type="entry name" value="PIN-like_dom_sf"/>
</dbReference>
<dbReference type="SUPFAM" id="SSF88723">
    <property type="entry name" value="PIN domain-like"/>
    <property type="match status" value="1"/>
</dbReference>
<feature type="domain" description="3'-5' exonuclease" evidence="17">
    <location>
        <begin position="319"/>
        <end position="481"/>
    </location>
</feature>
<dbReference type="Gene3D" id="3.30.420.10">
    <property type="entry name" value="Ribonuclease H-like superfamily/Ribonuclease H"/>
    <property type="match status" value="1"/>
</dbReference>
<keyword evidence="4 16" id="KW-0808">Transferase</keyword>
<evidence type="ECO:0000256" key="13">
    <source>
        <dbReference type="ARBA" id="ARBA00023204"/>
    </source>
</evidence>
<keyword evidence="5 16" id="KW-0548">Nucleotidyltransferase</keyword>
<dbReference type="GO" id="GO:0003887">
    <property type="term" value="F:DNA-directed DNA polymerase activity"/>
    <property type="evidence" value="ECO:0007669"/>
    <property type="project" value="UniProtKB-UniRule"/>
</dbReference>
<evidence type="ECO:0000313" key="20">
    <source>
        <dbReference type="EMBL" id="TLG72487.1"/>
    </source>
</evidence>
<evidence type="ECO:0000256" key="2">
    <source>
        <dbReference type="ARBA" id="ARBA00012417"/>
    </source>
</evidence>
<keyword evidence="8 16" id="KW-0227">DNA damage</keyword>
<dbReference type="NCBIfam" id="TIGR00593">
    <property type="entry name" value="pola"/>
    <property type="match status" value="1"/>
</dbReference>
<feature type="domain" description="DNA-directed DNA polymerase family A palm" evidence="19">
    <location>
        <begin position="647"/>
        <end position="854"/>
    </location>
</feature>
<dbReference type="EC" id="2.7.7.7" evidence="2 15"/>
<evidence type="ECO:0000259" key="18">
    <source>
        <dbReference type="SMART" id="SM00475"/>
    </source>
</evidence>
<dbReference type="Gene3D" id="1.10.150.20">
    <property type="entry name" value="5' to 3' exonuclease, C-terminal subdomain"/>
    <property type="match status" value="2"/>
</dbReference>
<dbReference type="PROSITE" id="PS00447">
    <property type="entry name" value="DNA_POLYMERASE_A"/>
    <property type="match status" value="1"/>
</dbReference>
<dbReference type="OrthoDB" id="9806424at2"/>
<dbReference type="PANTHER" id="PTHR10133">
    <property type="entry name" value="DNA POLYMERASE I"/>
    <property type="match status" value="1"/>
</dbReference>
<organism evidence="20 21">
    <name type="scientific">Culicoidibacter larvae</name>
    <dbReference type="NCBI Taxonomy" id="2579976"/>
    <lineage>
        <taxon>Bacteria</taxon>
        <taxon>Bacillati</taxon>
        <taxon>Bacillota</taxon>
        <taxon>Culicoidibacteria</taxon>
        <taxon>Culicoidibacterales</taxon>
        <taxon>Culicoidibacteraceae</taxon>
        <taxon>Culicoidibacter</taxon>
    </lineage>
</organism>
<keyword evidence="13 16" id="KW-0234">DNA repair</keyword>
<evidence type="ECO:0000256" key="15">
    <source>
        <dbReference type="NCBIfam" id="TIGR00593"/>
    </source>
</evidence>
<evidence type="ECO:0000256" key="12">
    <source>
        <dbReference type="ARBA" id="ARBA00023125"/>
    </source>
</evidence>
<evidence type="ECO:0000256" key="11">
    <source>
        <dbReference type="ARBA" id="ARBA00022932"/>
    </source>
</evidence>
<dbReference type="InterPro" id="IPR002562">
    <property type="entry name" value="3'-5'_exonuclease_dom"/>
</dbReference>
<dbReference type="InterPro" id="IPR054690">
    <property type="entry name" value="DNA_polI_exonuclease"/>
</dbReference>
<dbReference type="CDD" id="cd06140">
    <property type="entry name" value="DNA_polA_I_Bacillus_like_exo"/>
    <property type="match status" value="1"/>
</dbReference>
<dbReference type="Gene3D" id="3.40.50.1010">
    <property type="entry name" value="5'-nuclease"/>
    <property type="match status" value="1"/>
</dbReference>
<sequence length="890" mass="100442">MDKKLILIDGNSLFFRAYFATAYSGNLMHNKAGLHTNALYGFSAMLMKILDEHQFTHLFVAFDTGKKTFRHDQFEHYKAGRKATPPELLEQFPYVFRILNAARVAHFSLSGYEADDLIGTYAKRAEEQGFEVQILTSDRDMLQLISDKVTVRLTKKGLSELEDNTPAMLQEKYQLTASQIPDLKGLMGDTSDNIIGIPGVGEKTAVKLLGQYGSIEGIYEHIDELKGKQKERFVEYEDLAFKSRKLATIETNVPVEASVEDMKYDDVDAVALTEIFQELDFQSFIKKLNLRQSVLEQNGTDESMGGLLEGLEESNELLVVDKITADMLPDNCALTVEIPTSNYHQAHVEGFAVVNETTRFYVPFMIAKKSEAFLAWLADESKQKAMFDYKKATVGLEWHDIALNGASFDLMLAGYILDSTYTQDEIAPLAASKGYDVAFVENIYGKGAKFAVPETPVVAQYAIDAAHAVWYLKADLENELKANGQYELYQDLEMPLAHVLGDMEFAGIHVNRKTLDNMSDDMEARIGKLEANIHELAGTDFNIGSPKQLGVILFEKLGLPVIKKTKTGYSTAADVLEQLRTAHPIIEDLLMYRQLTKLKSTYIDGLRNVIFDDGKIHTIYKQAQTSTGRISSIEPNLQNIPIRLEEGKLIRKAFEPSDKERWIFAADYSQIELRVLAHIAKIPALIDAFKHGRDIHTETAVRVFEVEPDEVTSNMRRQAKAVNFGIIYGISDFGLSQQLGIPVAQAKQFIEKYFQSFPEIKAYMKETIGYAREHGYVKTLFDRKRYIPEIRSKNYNERSFGERAALNAPIQGSAADIIKFAMIEIERAIEAEELQSKLLLQVHDELIFDVVDSEKDRIAELVSEKMEAAVTLDVPLKVDYAFGRTWYDAK</sequence>
<dbReference type="Gene3D" id="1.20.1060.10">
    <property type="entry name" value="Taq DNA Polymerase, Chain T, domain 4"/>
    <property type="match status" value="1"/>
</dbReference>
<gene>
    <name evidence="16 20" type="primary">polA</name>
    <name evidence="20" type="ORF">FEZ08_08855</name>
</gene>
<evidence type="ECO:0000256" key="8">
    <source>
        <dbReference type="ARBA" id="ARBA00022763"/>
    </source>
</evidence>
<dbReference type="InterPro" id="IPR002298">
    <property type="entry name" value="DNA_polymerase_A"/>
</dbReference>
<dbReference type="GO" id="GO:0006302">
    <property type="term" value="P:double-strand break repair"/>
    <property type="evidence" value="ECO:0007669"/>
    <property type="project" value="TreeGrafter"/>
</dbReference>
<evidence type="ECO:0000256" key="16">
    <source>
        <dbReference type="RuleBase" id="RU004460"/>
    </source>
</evidence>
<keyword evidence="7" id="KW-0540">Nuclease</keyword>
<evidence type="ECO:0000256" key="9">
    <source>
        <dbReference type="ARBA" id="ARBA00022801"/>
    </source>
</evidence>
<dbReference type="CDD" id="cd08637">
    <property type="entry name" value="DNA_pol_A_pol_I_C"/>
    <property type="match status" value="1"/>
</dbReference>
<dbReference type="PRINTS" id="PR00868">
    <property type="entry name" value="DNAPOLI"/>
</dbReference>
<dbReference type="GO" id="GO:0003677">
    <property type="term" value="F:DNA binding"/>
    <property type="evidence" value="ECO:0007669"/>
    <property type="project" value="UniProtKB-UniRule"/>
</dbReference>
<comment type="caution">
    <text evidence="20">The sequence shown here is derived from an EMBL/GenBank/DDBJ whole genome shotgun (WGS) entry which is preliminary data.</text>
</comment>
<dbReference type="SMART" id="SM00279">
    <property type="entry name" value="HhH2"/>
    <property type="match status" value="1"/>
</dbReference>
<dbReference type="Pfam" id="PF00476">
    <property type="entry name" value="DNA_pol_A"/>
    <property type="match status" value="1"/>
</dbReference>
<evidence type="ECO:0000313" key="21">
    <source>
        <dbReference type="Proteomes" id="UP000306912"/>
    </source>
</evidence>
<dbReference type="AlphaFoldDB" id="A0A5R8Q9H0"/>
<dbReference type="InterPro" id="IPR018320">
    <property type="entry name" value="DNA_polymerase_1"/>
</dbReference>
<evidence type="ECO:0000256" key="4">
    <source>
        <dbReference type="ARBA" id="ARBA00022679"/>
    </source>
</evidence>
<dbReference type="CDD" id="cd09898">
    <property type="entry name" value="H3TH_53EXO"/>
    <property type="match status" value="1"/>
</dbReference>
<evidence type="ECO:0000256" key="1">
    <source>
        <dbReference type="ARBA" id="ARBA00007705"/>
    </source>
</evidence>
<dbReference type="EMBL" id="VBWP01000008">
    <property type="protein sequence ID" value="TLG72487.1"/>
    <property type="molecule type" value="Genomic_DNA"/>
</dbReference>
<evidence type="ECO:0000259" key="17">
    <source>
        <dbReference type="SMART" id="SM00474"/>
    </source>
</evidence>
<dbReference type="CDD" id="cd09859">
    <property type="entry name" value="PIN_53EXO"/>
    <property type="match status" value="1"/>
</dbReference>
<dbReference type="FunFam" id="3.40.50.1010:FF:000001">
    <property type="entry name" value="DNA polymerase I"/>
    <property type="match status" value="1"/>
</dbReference>
<dbReference type="FunFam" id="1.20.1060.10:FF:000001">
    <property type="entry name" value="DNA polymerase I"/>
    <property type="match status" value="1"/>
</dbReference>
<comment type="subunit">
    <text evidence="16">Single-chain monomer with multiple functions.</text>
</comment>
<keyword evidence="9" id="KW-0378">Hydrolase</keyword>
<dbReference type="InterPro" id="IPR019760">
    <property type="entry name" value="DNA-dir_DNA_pol_A_CS"/>
</dbReference>
<evidence type="ECO:0000256" key="3">
    <source>
        <dbReference type="ARBA" id="ARBA00020311"/>
    </source>
</evidence>
<dbReference type="InParanoid" id="A0A5R8Q9H0"/>
<evidence type="ECO:0000256" key="7">
    <source>
        <dbReference type="ARBA" id="ARBA00022722"/>
    </source>
</evidence>
<dbReference type="Proteomes" id="UP000306912">
    <property type="component" value="Unassembled WGS sequence"/>
</dbReference>
<keyword evidence="11 16" id="KW-0239">DNA-directed DNA polymerase</keyword>
<keyword evidence="6 16" id="KW-0235">DNA replication</keyword>
<dbReference type="NCBIfam" id="NF004397">
    <property type="entry name" value="PRK05755.1"/>
    <property type="match status" value="1"/>
</dbReference>
<comment type="catalytic activity">
    <reaction evidence="14 16">
        <text>DNA(n) + a 2'-deoxyribonucleoside 5'-triphosphate = DNA(n+1) + diphosphate</text>
        <dbReference type="Rhea" id="RHEA:22508"/>
        <dbReference type="Rhea" id="RHEA-COMP:17339"/>
        <dbReference type="Rhea" id="RHEA-COMP:17340"/>
        <dbReference type="ChEBI" id="CHEBI:33019"/>
        <dbReference type="ChEBI" id="CHEBI:61560"/>
        <dbReference type="ChEBI" id="CHEBI:173112"/>
        <dbReference type="EC" id="2.7.7.7"/>
    </reaction>
</comment>
<keyword evidence="21" id="KW-1185">Reference proteome</keyword>
<dbReference type="InterPro" id="IPR036279">
    <property type="entry name" value="5-3_exonuclease_C_sf"/>
</dbReference>
<name>A0A5R8Q9H0_9FIRM</name>
<dbReference type="FunFam" id="1.10.150.20:FF:000003">
    <property type="entry name" value="DNA polymerase I"/>
    <property type="match status" value="1"/>
</dbReference>
<dbReference type="InterPro" id="IPR043502">
    <property type="entry name" value="DNA/RNA_pol_sf"/>
</dbReference>
<dbReference type="RefSeq" id="WP_138191499.1">
    <property type="nucleotide sequence ID" value="NZ_VBWP01000008.1"/>
</dbReference>
<feature type="domain" description="5'-3' exonuclease" evidence="18">
    <location>
        <begin position="3"/>
        <end position="265"/>
    </location>
</feature>
<dbReference type="GO" id="GO:0008408">
    <property type="term" value="F:3'-5' exonuclease activity"/>
    <property type="evidence" value="ECO:0007669"/>
    <property type="project" value="InterPro"/>
</dbReference>
<dbReference type="SUPFAM" id="SSF53098">
    <property type="entry name" value="Ribonuclease H-like"/>
    <property type="match status" value="1"/>
</dbReference>
<accession>A0A5R8Q9H0</accession>
<dbReference type="PANTHER" id="PTHR10133:SF27">
    <property type="entry name" value="DNA POLYMERASE NU"/>
    <property type="match status" value="1"/>
</dbReference>
<dbReference type="InterPro" id="IPR002421">
    <property type="entry name" value="5-3_exonuclease"/>
</dbReference>
<protein>
    <recommendedName>
        <fullName evidence="3 15">DNA polymerase I</fullName>
        <ecNumber evidence="2 15">2.7.7.7</ecNumber>
    </recommendedName>
</protein>
<evidence type="ECO:0000256" key="10">
    <source>
        <dbReference type="ARBA" id="ARBA00022839"/>
    </source>
</evidence>
<dbReference type="Pfam" id="PF02739">
    <property type="entry name" value="5_3_exonuc_N"/>
    <property type="match status" value="1"/>
</dbReference>